<keyword evidence="4" id="KW-0808">Transferase</keyword>
<feature type="transmembrane region" description="Helical" evidence="8">
    <location>
        <begin position="12"/>
        <end position="33"/>
    </location>
</feature>
<name>A0ABS4DCB8_9CHLR</name>
<dbReference type="Proteomes" id="UP001193081">
    <property type="component" value="Unassembled WGS sequence"/>
</dbReference>
<keyword evidence="10" id="KW-1185">Reference proteome</keyword>
<feature type="transmembrane region" description="Helical" evidence="8">
    <location>
        <begin position="45"/>
        <end position="62"/>
    </location>
</feature>
<evidence type="ECO:0000256" key="7">
    <source>
        <dbReference type="ARBA" id="ARBA00023136"/>
    </source>
</evidence>
<protein>
    <recommendedName>
        <fullName evidence="11">Glycosyltransferase RgtA/B/C/D-like domain-containing protein</fullName>
    </recommendedName>
</protein>
<feature type="transmembrane region" description="Helical" evidence="8">
    <location>
        <begin position="463"/>
        <end position="481"/>
    </location>
</feature>
<proteinExistence type="predicted"/>
<feature type="transmembrane region" description="Helical" evidence="8">
    <location>
        <begin position="403"/>
        <end position="422"/>
    </location>
</feature>
<evidence type="ECO:0000256" key="1">
    <source>
        <dbReference type="ARBA" id="ARBA00004651"/>
    </source>
</evidence>
<organism evidence="9 10">
    <name type="scientific">Candidatus Chloroploca mongolica</name>
    <dbReference type="NCBI Taxonomy" id="2528176"/>
    <lineage>
        <taxon>Bacteria</taxon>
        <taxon>Bacillati</taxon>
        <taxon>Chloroflexota</taxon>
        <taxon>Chloroflexia</taxon>
        <taxon>Chloroflexales</taxon>
        <taxon>Chloroflexineae</taxon>
        <taxon>Oscillochloridaceae</taxon>
        <taxon>Candidatus Chloroploca</taxon>
    </lineage>
</organism>
<feature type="transmembrane region" description="Helical" evidence="8">
    <location>
        <begin position="379"/>
        <end position="398"/>
    </location>
</feature>
<feature type="transmembrane region" description="Helical" evidence="8">
    <location>
        <begin position="277"/>
        <end position="308"/>
    </location>
</feature>
<dbReference type="PANTHER" id="PTHR33908">
    <property type="entry name" value="MANNOSYLTRANSFERASE YKCB-RELATED"/>
    <property type="match status" value="1"/>
</dbReference>
<feature type="transmembrane region" description="Helical" evidence="8">
    <location>
        <begin position="320"/>
        <end position="340"/>
    </location>
</feature>
<keyword evidence="6 8" id="KW-1133">Transmembrane helix</keyword>
<evidence type="ECO:0000256" key="4">
    <source>
        <dbReference type="ARBA" id="ARBA00022679"/>
    </source>
</evidence>
<accession>A0ABS4DCB8</accession>
<reference evidence="9 10" key="1">
    <citation type="submission" date="2021-03" db="EMBL/GenBank/DDBJ databases">
        <authorList>
            <person name="Grouzdev D.S."/>
        </authorList>
    </citation>
    <scope>NUCLEOTIDE SEQUENCE [LARGE SCALE GENOMIC DNA]</scope>
    <source>
        <strain evidence="9 10">M50-1</strain>
    </source>
</reference>
<gene>
    <name evidence="9" type="ORF">EYB53_015355</name>
</gene>
<feature type="transmembrane region" description="Helical" evidence="8">
    <location>
        <begin position="172"/>
        <end position="189"/>
    </location>
</feature>
<feature type="transmembrane region" description="Helical" evidence="8">
    <location>
        <begin position="196"/>
        <end position="217"/>
    </location>
</feature>
<evidence type="ECO:0000313" key="9">
    <source>
        <dbReference type="EMBL" id="MBP1467090.1"/>
    </source>
</evidence>
<dbReference type="EMBL" id="SIJK02000028">
    <property type="protein sequence ID" value="MBP1467090.1"/>
    <property type="molecule type" value="Genomic_DNA"/>
</dbReference>
<evidence type="ECO:0000256" key="2">
    <source>
        <dbReference type="ARBA" id="ARBA00022475"/>
    </source>
</evidence>
<keyword evidence="3" id="KW-0328">Glycosyltransferase</keyword>
<feature type="transmembrane region" description="Helical" evidence="8">
    <location>
        <begin position="256"/>
        <end position="271"/>
    </location>
</feature>
<dbReference type="PANTHER" id="PTHR33908:SF11">
    <property type="entry name" value="MEMBRANE PROTEIN"/>
    <property type="match status" value="1"/>
</dbReference>
<evidence type="ECO:0000256" key="3">
    <source>
        <dbReference type="ARBA" id="ARBA00022676"/>
    </source>
</evidence>
<feature type="transmembrane region" description="Helical" evidence="8">
    <location>
        <begin position="111"/>
        <end position="133"/>
    </location>
</feature>
<evidence type="ECO:0000256" key="8">
    <source>
        <dbReference type="SAM" id="Phobius"/>
    </source>
</evidence>
<comment type="caution">
    <text evidence="9">The sequence shown here is derived from an EMBL/GenBank/DDBJ whole genome shotgun (WGS) entry which is preliminary data.</text>
</comment>
<evidence type="ECO:0008006" key="11">
    <source>
        <dbReference type="Google" id="ProtNLM"/>
    </source>
</evidence>
<evidence type="ECO:0000256" key="5">
    <source>
        <dbReference type="ARBA" id="ARBA00022692"/>
    </source>
</evidence>
<feature type="transmembrane region" description="Helical" evidence="8">
    <location>
        <begin position="223"/>
        <end position="244"/>
    </location>
</feature>
<feature type="transmembrane region" description="Helical" evidence="8">
    <location>
        <begin position="68"/>
        <end position="91"/>
    </location>
</feature>
<keyword evidence="5 8" id="KW-0812">Transmembrane</keyword>
<feature type="transmembrane region" description="Helical" evidence="8">
    <location>
        <begin position="434"/>
        <end position="456"/>
    </location>
</feature>
<keyword evidence="7 8" id="KW-0472">Membrane</keyword>
<keyword evidence="2" id="KW-1003">Cell membrane</keyword>
<evidence type="ECO:0000256" key="6">
    <source>
        <dbReference type="ARBA" id="ARBA00022989"/>
    </source>
</evidence>
<evidence type="ECO:0000313" key="10">
    <source>
        <dbReference type="Proteomes" id="UP001193081"/>
    </source>
</evidence>
<sequence>MMQTGWQPGLWFVALVAPVLLFVVPGWVLLRCWGESARLTWIEQAALASGIGLTLYPLLLLWTRSLGLSAGAFYAWGPAGLGLLVMGWHVFRRSGHSPWQAWRQCTQRDHLWPLVALAGVGLTLFIVRLLIIAELRIPLWGDSVHHTMIAQLLIQNGGLFDSWQPYAAMETFTYHFGFHSHVAALIWLTGMDAPQAVLVGGQLANAAAVLTLYPLALRLGHNQWAGVAAWLIAGLLLSMPMLYVNWGRYPQLDGQAILPVAIALLWYYLAAPQPARALFVLTACTMAGLVLTHYRVAIFAACFLPAYLVVMGGQGAWRALITKLVLLVLAVALLILPWVVRIFEGGLVDLMGAIFAASRPGSGLATQAEAINAIADPLFFLPALVWYAMLISLVWAVWRREQALLVVAIWWLCALLVVNPQRLGLPGAGTITNFALFIAAYIPAALFLAAPVGWLLHRLRAPAALAGITVVTLALGLWGGTMRLQDLDLATHALVQPEDLVAMDWIELHIPEDAHFLVNGFFSHPASVVGGDAGWWLPLLAQRPTTLPPILYIAEQGPRPDYVAWVNELYATIERLGIEHPTTLAMLREREIAYIYLGQQQGMIGNPDPTRVLDPAVLQASPHFKLLYQQDQVWIFTLQT</sequence>
<dbReference type="InterPro" id="IPR050297">
    <property type="entry name" value="LipidA_mod_glycosyltrf_83"/>
</dbReference>
<dbReference type="RefSeq" id="WP_135479315.1">
    <property type="nucleotide sequence ID" value="NZ_SIJK02000028.1"/>
</dbReference>
<comment type="subcellular location">
    <subcellularLocation>
        <location evidence="1">Cell membrane</location>
        <topology evidence="1">Multi-pass membrane protein</topology>
    </subcellularLocation>
</comment>